<dbReference type="GO" id="GO:0010420">
    <property type="term" value="F:polyprenyldihydroxybenzoate methyltransferase activity"/>
    <property type="evidence" value="ECO:0007669"/>
    <property type="project" value="TreeGrafter"/>
</dbReference>
<dbReference type="STRING" id="198092.SAMN02745194_03240"/>
<evidence type="ECO:0000259" key="3">
    <source>
        <dbReference type="Pfam" id="PF13649"/>
    </source>
</evidence>
<accession>A0A1M6LRN7</accession>
<dbReference type="InterPro" id="IPR013216">
    <property type="entry name" value="Methyltransf_11"/>
</dbReference>
<feature type="compositionally biased region" description="Pro residues" evidence="1">
    <location>
        <begin position="67"/>
        <end position="83"/>
    </location>
</feature>
<dbReference type="AlphaFoldDB" id="A0A1M6LRN7"/>
<feature type="domain" description="Methyltransferase type 11" evidence="2">
    <location>
        <begin position="546"/>
        <end position="642"/>
    </location>
</feature>
<feature type="domain" description="Methyltransferase" evidence="3">
    <location>
        <begin position="268"/>
        <end position="360"/>
    </location>
</feature>
<dbReference type="OrthoDB" id="9811589at2"/>
<dbReference type="Gene3D" id="3.40.50.150">
    <property type="entry name" value="Vaccinia Virus protein VP39"/>
    <property type="match status" value="2"/>
</dbReference>
<evidence type="ECO:0000259" key="2">
    <source>
        <dbReference type="Pfam" id="PF08241"/>
    </source>
</evidence>
<dbReference type="SUPFAM" id="SSF53335">
    <property type="entry name" value="S-adenosyl-L-methionine-dependent methyltransferases"/>
    <property type="match status" value="2"/>
</dbReference>
<reference evidence="4 5" key="1">
    <citation type="submission" date="2016-11" db="EMBL/GenBank/DDBJ databases">
        <authorList>
            <person name="Jaros S."/>
            <person name="Januszkiewicz K."/>
            <person name="Wedrychowicz H."/>
        </authorList>
    </citation>
    <scope>NUCLEOTIDE SEQUENCE [LARGE SCALE GENOMIC DNA]</scope>
    <source>
        <strain evidence="4 5">DSM 14916</strain>
    </source>
</reference>
<dbReference type="RefSeq" id="WP_073136555.1">
    <property type="nucleotide sequence ID" value="NZ_FQZF01000019.1"/>
</dbReference>
<dbReference type="PANTHER" id="PTHR43464">
    <property type="entry name" value="METHYLTRANSFERASE"/>
    <property type="match status" value="1"/>
</dbReference>
<feature type="region of interest" description="Disordered" evidence="1">
    <location>
        <begin position="66"/>
        <end position="91"/>
    </location>
</feature>
<evidence type="ECO:0000256" key="1">
    <source>
        <dbReference type="SAM" id="MobiDB-lite"/>
    </source>
</evidence>
<protein>
    <submittedName>
        <fullName evidence="4">Cyclopropane fatty-acyl-phospholipid synthase</fullName>
    </submittedName>
</protein>
<dbReference type="InterPro" id="IPR029063">
    <property type="entry name" value="SAM-dependent_MTases_sf"/>
</dbReference>
<proteinExistence type="predicted"/>
<organism evidence="4 5">
    <name type="scientific">Muricoccus roseus</name>
    <dbReference type="NCBI Taxonomy" id="198092"/>
    <lineage>
        <taxon>Bacteria</taxon>
        <taxon>Pseudomonadati</taxon>
        <taxon>Pseudomonadota</taxon>
        <taxon>Alphaproteobacteria</taxon>
        <taxon>Acetobacterales</taxon>
        <taxon>Roseomonadaceae</taxon>
        <taxon>Muricoccus</taxon>
    </lineage>
</organism>
<dbReference type="Proteomes" id="UP000184387">
    <property type="component" value="Unassembled WGS sequence"/>
</dbReference>
<dbReference type="PANTHER" id="PTHR43464:SF23">
    <property type="entry name" value="JUVENILE HORMONE ACID O-METHYLTRANSFERASE"/>
    <property type="match status" value="1"/>
</dbReference>
<sequence>MASLLSSIALRALPPAGRLREAIRDLNAAVARLGAQQEEAGRALGGRLEAQEEALRQLRQQLAHLAAPPPEQPPPEQVPPAVPGPDAGPDAELDRLTARELQRAALRHLPFLLGDVRVTDRAIQIEGLAGAPEGLAANMAFFVNGQRFAHAEYPMLDEQTAARFSEVRGGGLHVRARLGTDTATLSTDGFLRFDASPTGHYLEADWRRALHFVHPQFERFPLPPEDNQRRVVGEANRARFVFGGATLFKNLEFHLRELGLTWGDTPRILDWGCGAGRLARYLIAHSGARVTGVDIDADNIAWCRANLPGGRFETVGLMPPMPFEDGSFDLAVGISVVTHLKEEVQFAWLEELRRVVRPGGLVFLSIQGPVQFAYNGFPPHLFRQIERDGFLDLSVDDALDAVIEDKEYYRSAMQSRAYIVDRWSPYFEVLAIEDATAAIQDFVILRRRTPEEQAEHDAGRTGLMAPPSLRAASAQGAEGETAGAAAYWSLSPEEQAEAVGWYWMAHPAVRARINTLVSGYPDRDAYTRLGEILAGNGMPLPIPRALSLGCGFGGLERDLAARGMLREIDAYDLAEGAIAEARRLAEEAGFGWLRYHVGDLETQDFPEGSYDVVFAHQSVHHIERLDEIFAAIRRALRPGGIFHLNEYVGPNRFQWTDTQIDLVNELLDSLPPRLRRTPSGQKPPQARDTIENMIAVDPTEAIRSAEIREVLARHFEIVEERPYGGTLLHLALGNIAQNFREDSPEDMAHLRRFFELEDRMMAEGRIGSDFTILVARAH</sequence>
<dbReference type="Pfam" id="PF13649">
    <property type="entry name" value="Methyltransf_25"/>
    <property type="match status" value="1"/>
</dbReference>
<evidence type="ECO:0000313" key="5">
    <source>
        <dbReference type="Proteomes" id="UP000184387"/>
    </source>
</evidence>
<dbReference type="EMBL" id="FQZF01000019">
    <property type="protein sequence ID" value="SHJ73782.1"/>
    <property type="molecule type" value="Genomic_DNA"/>
</dbReference>
<keyword evidence="5" id="KW-1185">Reference proteome</keyword>
<name>A0A1M6LRN7_9PROT</name>
<dbReference type="Pfam" id="PF08241">
    <property type="entry name" value="Methyltransf_11"/>
    <property type="match status" value="1"/>
</dbReference>
<dbReference type="CDD" id="cd02440">
    <property type="entry name" value="AdoMet_MTases"/>
    <property type="match status" value="2"/>
</dbReference>
<evidence type="ECO:0000313" key="4">
    <source>
        <dbReference type="EMBL" id="SHJ73782.1"/>
    </source>
</evidence>
<dbReference type="InterPro" id="IPR041698">
    <property type="entry name" value="Methyltransf_25"/>
</dbReference>
<gene>
    <name evidence="4" type="ORF">SAMN02745194_03240</name>
</gene>